<evidence type="ECO:0000313" key="4">
    <source>
        <dbReference type="EMBL" id="GAD78715.1"/>
    </source>
</evidence>
<dbReference type="InterPro" id="IPR000160">
    <property type="entry name" value="GGDEF_dom"/>
</dbReference>
<dbReference type="InterPro" id="IPR043128">
    <property type="entry name" value="Rev_trsase/Diguanyl_cyclase"/>
</dbReference>
<dbReference type="Gene3D" id="3.20.20.450">
    <property type="entry name" value="EAL domain"/>
    <property type="match status" value="1"/>
</dbReference>
<dbReference type="AlphaFoldDB" id="U3AYB1"/>
<dbReference type="eggNOG" id="COG2199">
    <property type="taxonomic scope" value="Bacteria"/>
</dbReference>
<feature type="domain" description="EAL" evidence="2">
    <location>
        <begin position="398"/>
        <end position="652"/>
    </location>
</feature>
<dbReference type="InterPro" id="IPR029787">
    <property type="entry name" value="Nucleotide_cyclase"/>
</dbReference>
<dbReference type="Pfam" id="PF00563">
    <property type="entry name" value="EAL"/>
    <property type="match status" value="1"/>
</dbReference>
<dbReference type="Proteomes" id="UP000016562">
    <property type="component" value="Unassembled WGS sequence"/>
</dbReference>
<evidence type="ECO:0000259" key="3">
    <source>
        <dbReference type="PROSITE" id="PS50887"/>
    </source>
</evidence>
<protein>
    <submittedName>
        <fullName evidence="4">Regulatory protein CsrD</fullName>
    </submittedName>
</protein>
<dbReference type="PROSITE" id="PS50887">
    <property type="entry name" value="GGDEF"/>
    <property type="match status" value="1"/>
</dbReference>
<dbReference type="SMART" id="SM00267">
    <property type="entry name" value="GGDEF"/>
    <property type="match status" value="1"/>
</dbReference>
<accession>U3AYB1</accession>
<dbReference type="RefSeq" id="WP_021712438.1">
    <property type="nucleotide sequence ID" value="NZ_BATM01000005.1"/>
</dbReference>
<keyword evidence="1" id="KW-0472">Membrane</keyword>
<dbReference type="PANTHER" id="PTHR33121">
    <property type="entry name" value="CYCLIC DI-GMP PHOSPHODIESTERASE PDEF"/>
    <property type="match status" value="1"/>
</dbReference>
<dbReference type="STRING" id="1219080.VEZ01S_05_01040"/>
<dbReference type="NCBIfam" id="NF008281">
    <property type="entry name" value="PRK11059.1"/>
    <property type="match status" value="1"/>
</dbReference>
<sequence length="670" mass="76358">MRATPSLKLSTRLVAFVTMIVIGAVFILFVGGALSLKQLGEEYTKHSVQSVTKVIDQQLLEHVNTSELRRWIPKLIKASNIIELEVTTPHAVIFQYNDTETRYDQTRLISISTPLTLNPSHTVNIKLLPPYIGYHYSVGALSSITLAFGLIVLCLVQGVRWLKVQLQGSELLEERARMILAGRVEQYAVGDHLEWPYTASEALDKLIAELQDARQERSRFDTFIRSQTFLDQLTGAANRLSFDNKLESTLTESNAAGGIIIIQVNDWADIRGPESKQQKDRLIIALGDALTNCINRFPDVVFARYFESTFAVLIPNQSQVEVSSLASQILKQASKLEPLPEHDPDNWIHAGMTVYKQGERKSDILNEVETALKSAQLEGSNNWSRFKKRSIPSSERGSVRWRTLFDQQLDANKLTLIKQPCYLLDDRGEVEFIHHELFSRIRDEKGETLKASKFSPAIRQVGYERQLDRNVLINVVKFLKQDSLDSCYSINLYAQPFRYRSHFDWFRNELLQLTPKQRQRLAFEFMEGPMVTYLDSIRRVLKMLSALGCKVIVNQAGRTIISSHYIKDSTIDYLKLHRSLVRNIERRSENQLYIRSLIGACANTDTKVIAVGVETKREWQQLVNLGIDGGQGRFFAEESDFIAPVISQPLAVKSTIPGRRNRWKNKVTNN</sequence>
<comment type="caution">
    <text evidence="4">The sequence shown here is derived from an EMBL/GenBank/DDBJ whole genome shotgun (WGS) entry which is preliminary data.</text>
</comment>
<evidence type="ECO:0000256" key="1">
    <source>
        <dbReference type="SAM" id="Phobius"/>
    </source>
</evidence>
<dbReference type="InterPro" id="IPR033423">
    <property type="entry name" value="GAPES4"/>
</dbReference>
<dbReference type="PANTHER" id="PTHR33121:SF32">
    <property type="entry name" value="RNASE E SPECIFICITY FACTOR CSRD"/>
    <property type="match status" value="1"/>
</dbReference>
<dbReference type="InterPro" id="IPR050706">
    <property type="entry name" value="Cyclic-di-GMP_PDE-like"/>
</dbReference>
<name>U3AYB1_9VIBR</name>
<gene>
    <name evidence="4" type="primary">csrD</name>
    <name evidence="4" type="ORF">VEZ01S_05_01040</name>
</gene>
<keyword evidence="1" id="KW-0812">Transmembrane</keyword>
<dbReference type="InterPro" id="IPR035919">
    <property type="entry name" value="EAL_sf"/>
</dbReference>
<keyword evidence="5" id="KW-1185">Reference proteome</keyword>
<evidence type="ECO:0000313" key="5">
    <source>
        <dbReference type="Proteomes" id="UP000016562"/>
    </source>
</evidence>
<dbReference type="OrthoDB" id="5894408at2"/>
<dbReference type="Pfam" id="PF00990">
    <property type="entry name" value="GGDEF"/>
    <property type="match status" value="1"/>
</dbReference>
<dbReference type="EMBL" id="BATM01000005">
    <property type="protein sequence ID" value="GAD78715.1"/>
    <property type="molecule type" value="Genomic_DNA"/>
</dbReference>
<feature type="transmembrane region" description="Helical" evidence="1">
    <location>
        <begin position="12"/>
        <end position="34"/>
    </location>
</feature>
<dbReference type="GO" id="GO:0071111">
    <property type="term" value="F:cyclic-guanylate-specific phosphodiesterase activity"/>
    <property type="evidence" value="ECO:0007669"/>
    <property type="project" value="InterPro"/>
</dbReference>
<dbReference type="Gene3D" id="3.30.70.270">
    <property type="match status" value="1"/>
</dbReference>
<dbReference type="eggNOG" id="COG2200">
    <property type="taxonomic scope" value="Bacteria"/>
</dbReference>
<dbReference type="SUPFAM" id="SSF55073">
    <property type="entry name" value="Nucleotide cyclase"/>
    <property type="match status" value="1"/>
</dbReference>
<dbReference type="CDD" id="cd01948">
    <property type="entry name" value="EAL"/>
    <property type="match status" value="1"/>
</dbReference>
<evidence type="ECO:0000259" key="2">
    <source>
        <dbReference type="PROSITE" id="PS50883"/>
    </source>
</evidence>
<organism evidence="4 5">
    <name type="scientific">Vibrio ezurae NBRC 102218</name>
    <dbReference type="NCBI Taxonomy" id="1219080"/>
    <lineage>
        <taxon>Bacteria</taxon>
        <taxon>Pseudomonadati</taxon>
        <taxon>Pseudomonadota</taxon>
        <taxon>Gammaproteobacteria</taxon>
        <taxon>Vibrionales</taxon>
        <taxon>Vibrionaceae</taxon>
        <taxon>Vibrio</taxon>
    </lineage>
</organism>
<keyword evidence="1" id="KW-1133">Transmembrane helix</keyword>
<dbReference type="Pfam" id="PF17157">
    <property type="entry name" value="GAPES4"/>
    <property type="match status" value="1"/>
</dbReference>
<dbReference type="SUPFAM" id="SSF141868">
    <property type="entry name" value="EAL domain-like"/>
    <property type="match status" value="1"/>
</dbReference>
<dbReference type="PROSITE" id="PS50883">
    <property type="entry name" value="EAL"/>
    <property type="match status" value="1"/>
</dbReference>
<dbReference type="InterPro" id="IPR001633">
    <property type="entry name" value="EAL_dom"/>
</dbReference>
<feature type="domain" description="GGDEF" evidence="3">
    <location>
        <begin position="255"/>
        <end position="388"/>
    </location>
</feature>
<dbReference type="SMART" id="SM00052">
    <property type="entry name" value="EAL"/>
    <property type="match status" value="1"/>
</dbReference>
<proteinExistence type="predicted"/>
<reference evidence="4 5" key="1">
    <citation type="submission" date="2013-09" db="EMBL/GenBank/DDBJ databases">
        <title>Whole genome shotgun sequence of Vibrio ezurae NBRC 102218.</title>
        <authorList>
            <person name="Yoshida I."/>
            <person name="Hosoyama A."/>
            <person name="Numata M."/>
            <person name="Hashimoto M."/>
            <person name="Hosoyama Y."/>
            <person name="Tsuchikane K."/>
            <person name="Noguchi M."/>
            <person name="Hirakata S."/>
            <person name="Ichikawa N."/>
            <person name="Ohji S."/>
            <person name="Yamazoe A."/>
            <person name="Fujita N."/>
        </authorList>
    </citation>
    <scope>NUCLEOTIDE SEQUENCE [LARGE SCALE GENOMIC DNA]</scope>
    <source>
        <strain evidence="4 5">NBRC 102218</strain>
    </source>
</reference>